<evidence type="ECO:0000313" key="1">
    <source>
        <dbReference type="EMBL" id="GGY72935.1"/>
    </source>
</evidence>
<gene>
    <name evidence="1" type="ORF">GCM10007388_01220</name>
</gene>
<dbReference type="AlphaFoldDB" id="A0AA88C9S4"/>
<reference evidence="1" key="1">
    <citation type="journal article" date="2014" name="Int. J. Syst. Evol. Microbiol.">
        <title>Complete genome sequence of Corynebacterium casei LMG S-19264T (=DSM 44701T), isolated from a smear-ripened cheese.</title>
        <authorList>
            <consortium name="US DOE Joint Genome Institute (JGI-PGF)"/>
            <person name="Walter F."/>
            <person name="Albersmeier A."/>
            <person name="Kalinowski J."/>
            <person name="Ruckert C."/>
        </authorList>
    </citation>
    <scope>NUCLEOTIDE SEQUENCE</scope>
    <source>
        <strain evidence="1">KCTC 12344</strain>
    </source>
</reference>
<sequence>MNDPILSSSRDEYARRMTRVLNYIEQHLDEPLELAQLADVAMRCDLCIPVRPL</sequence>
<protein>
    <recommendedName>
        <fullName evidence="3">AraC family transcriptional regulator</fullName>
    </recommendedName>
</protein>
<dbReference type="Gene3D" id="1.10.10.60">
    <property type="entry name" value="Homeodomain-like"/>
    <property type="match status" value="1"/>
</dbReference>
<comment type="caution">
    <text evidence="1">The sequence shown here is derived from an EMBL/GenBank/DDBJ whole genome shotgun (WGS) entry which is preliminary data.</text>
</comment>
<dbReference type="RefSeq" id="WP_229466738.1">
    <property type="nucleotide sequence ID" value="NZ_BMWW01000001.1"/>
</dbReference>
<dbReference type="EMBL" id="BMWW01000001">
    <property type="protein sequence ID" value="GGY72935.1"/>
    <property type="molecule type" value="Genomic_DNA"/>
</dbReference>
<accession>A0AA88C9S4</accession>
<evidence type="ECO:0000313" key="2">
    <source>
        <dbReference type="Proteomes" id="UP000619512"/>
    </source>
</evidence>
<proteinExistence type="predicted"/>
<reference evidence="1" key="2">
    <citation type="submission" date="2022-12" db="EMBL/GenBank/DDBJ databases">
        <authorList>
            <person name="Sun Q."/>
            <person name="Kim S."/>
        </authorList>
    </citation>
    <scope>NUCLEOTIDE SEQUENCE</scope>
    <source>
        <strain evidence="1">KCTC 12344</strain>
    </source>
</reference>
<name>A0AA88C9S4_9BURK</name>
<dbReference type="Proteomes" id="UP000619512">
    <property type="component" value="Unassembled WGS sequence"/>
</dbReference>
<evidence type="ECO:0008006" key="3">
    <source>
        <dbReference type="Google" id="ProtNLM"/>
    </source>
</evidence>
<organism evidence="1 2">
    <name type="scientific">Pseudoduganella plicata</name>
    <dbReference type="NCBI Taxonomy" id="321984"/>
    <lineage>
        <taxon>Bacteria</taxon>
        <taxon>Pseudomonadati</taxon>
        <taxon>Pseudomonadota</taxon>
        <taxon>Betaproteobacteria</taxon>
        <taxon>Burkholderiales</taxon>
        <taxon>Oxalobacteraceae</taxon>
        <taxon>Telluria group</taxon>
        <taxon>Pseudoduganella</taxon>
    </lineage>
</organism>